<dbReference type="Proteomes" id="UP000688947">
    <property type="component" value="Unassembled WGS sequence"/>
</dbReference>
<evidence type="ECO:0000313" key="2">
    <source>
        <dbReference type="Proteomes" id="UP000688947"/>
    </source>
</evidence>
<dbReference type="EMBL" id="JAENGZ010003156">
    <property type="protein sequence ID" value="KAG6942077.1"/>
    <property type="molecule type" value="Genomic_DNA"/>
</dbReference>
<accession>A0A8T1TKS1</accession>
<organism evidence="1 2">
    <name type="scientific">Phytophthora cactorum</name>
    <dbReference type="NCBI Taxonomy" id="29920"/>
    <lineage>
        <taxon>Eukaryota</taxon>
        <taxon>Sar</taxon>
        <taxon>Stramenopiles</taxon>
        <taxon>Oomycota</taxon>
        <taxon>Peronosporomycetes</taxon>
        <taxon>Peronosporales</taxon>
        <taxon>Peronosporaceae</taxon>
        <taxon>Phytophthora</taxon>
    </lineage>
</organism>
<gene>
    <name evidence="1" type="ORF">JG687_00019273</name>
</gene>
<name>A0A8T1TKS1_9STRA</name>
<dbReference type="OrthoDB" id="10532729at2759"/>
<reference evidence="1" key="1">
    <citation type="submission" date="2021-01" db="EMBL/GenBank/DDBJ databases">
        <title>Phytophthora aleatoria, a newly-described species from Pinus radiata is distinct from Phytophthora cactorum isolates based on comparative genomics.</title>
        <authorList>
            <person name="Mcdougal R."/>
            <person name="Panda P."/>
            <person name="Williams N."/>
            <person name="Studholme D.J."/>
        </authorList>
    </citation>
    <scope>NUCLEOTIDE SEQUENCE</scope>
    <source>
        <strain evidence="1">NZFS 3830</strain>
    </source>
</reference>
<evidence type="ECO:0000313" key="1">
    <source>
        <dbReference type="EMBL" id="KAG6942077.1"/>
    </source>
</evidence>
<dbReference type="AlphaFoldDB" id="A0A8T1TKS1"/>
<feature type="non-terminal residue" evidence="1">
    <location>
        <position position="1"/>
    </location>
</feature>
<proteinExistence type="predicted"/>
<sequence length="76" mass="8964">ATTPVIHSWWPSSASFRPIFKSWKTVCKESREVWRRSRSFCKARSPWHKNVQWKILLLLMTWLTELVGLTDACCAL</sequence>
<protein>
    <submittedName>
        <fullName evidence="1">Uncharacterized protein</fullName>
    </submittedName>
</protein>
<comment type="caution">
    <text evidence="1">The sequence shown here is derived from an EMBL/GenBank/DDBJ whole genome shotgun (WGS) entry which is preliminary data.</text>
</comment>